<proteinExistence type="predicted"/>
<organism evidence="2 3">
    <name type="scientific">Elysia crispata</name>
    <name type="common">lettuce slug</name>
    <dbReference type="NCBI Taxonomy" id="231223"/>
    <lineage>
        <taxon>Eukaryota</taxon>
        <taxon>Metazoa</taxon>
        <taxon>Spiralia</taxon>
        <taxon>Lophotrochozoa</taxon>
        <taxon>Mollusca</taxon>
        <taxon>Gastropoda</taxon>
        <taxon>Heterobranchia</taxon>
        <taxon>Euthyneura</taxon>
        <taxon>Panpulmonata</taxon>
        <taxon>Sacoglossa</taxon>
        <taxon>Placobranchoidea</taxon>
        <taxon>Plakobranchidae</taxon>
        <taxon>Elysia</taxon>
    </lineage>
</organism>
<dbReference type="EMBL" id="JAWDGP010003469">
    <property type="protein sequence ID" value="KAK3774081.1"/>
    <property type="molecule type" value="Genomic_DNA"/>
</dbReference>
<evidence type="ECO:0000256" key="1">
    <source>
        <dbReference type="SAM" id="MobiDB-lite"/>
    </source>
</evidence>
<evidence type="ECO:0000313" key="2">
    <source>
        <dbReference type="EMBL" id="KAK3774081.1"/>
    </source>
</evidence>
<feature type="region of interest" description="Disordered" evidence="1">
    <location>
        <begin position="34"/>
        <end position="53"/>
    </location>
</feature>
<evidence type="ECO:0000313" key="3">
    <source>
        <dbReference type="Proteomes" id="UP001283361"/>
    </source>
</evidence>
<comment type="caution">
    <text evidence="2">The sequence shown here is derived from an EMBL/GenBank/DDBJ whole genome shotgun (WGS) entry which is preliminary data.</text>
</comment>
<gene>
    <name evidence="2" type="ORF">RRG08_030163</name>
</gene>
<keyword evidence="3" id="KW-1185">Reference proteome</keyword>
<protein>
    <submittedName>
        <fullName evidence="2">Uncharacterized protein</fullName>
    </submittedName>
</protein>
<accession>A0AAE0ZS82</accession>
<dbReference type="AlphaFoldDB" id="A0AAE0ZS82"/>
<sequence>MATAGEVSLPREYFWAYENTELVAARAQSSQDLSYGSSYRKESKKLNKKKKVHKAVPKSRHYLSAVDRCHVKHVRGDKHKRLLAPTIFMASEKHDKGRQSAAYQDSNLADVPMVALACSETTRAWTGTFRIQPAWSGLRLQLARQAL</sequence>
<dbReference type="Proteomes" id="UP001283361">
    <property type="component" value="Unassembled WGS sequence"/>
</dbReference>
<reference evidence="2" key="1">
    <citation type="journal article" date="2023" name="G3 (Bethesda)">
        <title>A reference genome for the long-term kleptoplast-retaining sea slug Elysia crispata morphotype clarki.</title>
        <authorList>
            <person name="Eastman K.E."/>
            <person name="Pendleton A.L."/>
            <person name="Shaikh M.A."/>
            <person name="Suttiyut T."/>
            <person name="Ogas R."/>
            <person name="Tomko P."/>
            <person name="Gavelis G."/>
            <person name="Widhalm J.R."/>
            <person name="Wisecaver J.H."/>
        </authorList>
    </citation>
    <scope>NUCLEOTIDE SEQUENCE</scope>
    <source>
        <strain evidence="2">ECLA1</strain>
    </source>
</reference>
<name>A0AAE0ZS82_9GAST</name>